<organism evidence="10">
    <name type="scientific">marine sediment metagenome</name>
    <dbReference type="NCBI Taxonomy" id="412755"/>
    <lineage>
        <taxon>unclassified sequences</taxon>
        <taxon>metagenomes</taxon>
        <taxon>ecological metagenomes</taxon>
    </lineage>
</organism>
<protein>
    <recommendedName>
        <fullName evidence="2">site-specific DNA-methyltransferase (cytosine-N(4)-specific)</fullName>
        <ecNumber evidence="2">2.1.1.113</ecNumber>
    </recommendedName>
</protein>
<dbReference type="InterPro" id="IPR017985">
    <property type="entry name" value="MeTrfase_CN4_CS"/>
</dbReference>
<evidence type="ECO:0000256" key="3">
    <source>
        <dbReference type="ARBA" id="ARBA00022603"/>
    </source>
</evidence>
<accession>X1FQ71</accession>
<evidence type="ECO:0000313" key="10">
    <source>
        <dbReference type="EMBL" id="GAH22913.1"/>
    </source>
</evidence>
<evidence type="ECO:0000256" key="5">
    <source>
        <dbReference type="ARBA" id="ARBA00022691"/>
    </source>
</evidence>
<dbReference type="SUPFAM" id="SSF53335">
    <property type="entry name" value="S-adenosyl-L-methionine-dependent methyltransferases"/>
    <property type="match status" value="1"/>
</dbReference>
<dbReference type="GO" id="GO:0015667">
    <property type="term" value="F:site-specific DNA-methyltransferase (cytosine-N4-specific) activity"/>
    <property type="evidence" value="ECO:0007669"/>
    <property type="project" value="UniProtKB-EC"/>
</dbReference>
<dbReference type="GO" id="GO:0032259">
    <property type="term" value="P:methylation"/>
    <property type="evidence" value="ECO:0007669"/>
    <property type="project" value="UniProtKB-KW"/>
</dbReference>
<sequence length="266" mass="30658">MPLKLDVIYNEDCIGEKGMRILPNNSIDLTVTSPPYDNLRTYGGYKFDFEPIAQELYRVTKNGGVVVWVVGDATINGSETGTSFKQALYFKKIGFNLHDTMIFKKLCPLPSANFLRYRQEFEYMFVLTKDKPKVFNAIQEKCKQVGRIPYSKYRYPNGLTKLQNTLEPTKENKIKGNVWTYDVGYMKSTKDKIAFKHPATFPEQLAEDHILSWSNENDIVLDPMFGSGTILKMAKKNNRHYIGYEINSKYCPIAKARLLAEKTLWD</sequence>
<dbReference type="GO" id="GO:0003677">
    <property type="term" value="F:DNA binding"/>
    <property type="evidence" value="ECO:0007669"/>
    <property type="project" value="UniProtKB-KW"/>
</dbReference>
<evidence type="ECO:0000256" key="7">
    <source>
        <dbReference type="ARBA" id="ARBA00023125"/>
    </source>
</evidence>
<dbReference type="InterPro" id="IPR001091">
    <property type="entry name" value="RM_Methyltransferase"/>
</dbReference>
<evidence type="ECO:0000256" key="2">
    <source>
        <dbReference type="ARBA" id="ARBA00012185"/>
    </source>
</evidence>
<dbReference type="GO" id="GO:0008170">
    <property type="term" value="F:N-methyltransferase activity"/>
    <property type="evidence" value="ECO:0007669"/>
    <property type="project" value="InterPro"/>
</dbReference>
<dbReference type="EC" id="2.1.1.113" evidence="2"/>
<keyword evidence="3" id="KW-0489">Methyltransferase</keyword>
<keyword evidence="6" id="KW-0680">Restriction system</keyword>
<keyword evidence="5" id="KW-0949">S-adenosyl-L-methionine</keyword>
<name>X1FQ71_9ZZZZ</name>
<comment type="caution">
    <text evidence="10">The sequence shown here is derived from an EMBL/GenBank/DDBJ whole genome shotgun (WGS) entry which is preliminary data.</text>
</comment>
<evidence type="ECO:0000259" key="9">
    <source>
        <dbReference type="Pfam" id="PF01555"/>
    </source>
</evidence>
<dbReference type="Gene3D" id="3.40.50.150">
    <property type="entry name" value="Vaccinia Virus protein VP39"/>
    <property type="match status" value="1"/>
</dbReference>
<gene>
    <name evidence="10" type="ORF">S03H2_01958</name>
</gene>
<proteinExistence type="inferred from homology"/>
<feature type="domain" description="DNA methylase N-4/N-6" evidence="9">
    <location>
        <begin position="27"/>
        <end position="255"/>
    </location>
</feature>
<dbReference type="PRINTS" id="PR00508">
    <property type="entry name" value="S21N4MTFRASE"/>
</dbReference>
<dbReference type="EMBL" id="BARU01000616">
    <property type="protein sequence ID" value="GAH22913.1"/>
    <property type="molecule type" value="Genomic_DNA"/>
</dbReference>
<reference evidence="10" key="1">
    <citation type="journal article" date="2014" name="Front. Microbiol.">
        <title>High frequency of phylogenetically diverse reductive dehalogenase-homologous genes in deep subseafloor sedimentary metagenomes.</title>
        <authorList>
            <person name="Kawai M."/>
            <person name="Futagami T."/>
            <person name="Toyoda A."/>
            <person name="Takaki Y."/>
            <person name="Nishi S."/>
            <person name="Hori S."/>
            <person name="Arai W."/>
            <person name="Tsubouchi T."/>
            <person name="Morono Y."/>
            <person name="Uchiyama I."/>
            <person name="Ito T."/>
            <person name="Fujiyama A."/>
            <person name="Inagaki F."/>
            <person name="Takami H."/>
        </authorList>
    </citation>
    <scope>NUCLEOTIDE SEQUENCE</scope>
    <source>
        <strain evidence="10">Expedition CK06-06</strain>
    </source>
</reference>
<evidence type="ECO:0000256" key="6">
    <source>
        <dbReference type="ARBA" id="ARBA00022747"/>
    </source>
</evidence>
<comment type="similarity">
    <text evidence="1">Belongs to the N(4)/N(6)-methyltransferase family. N(4) subfamily.</text>
</comment>
<dbReference type="InterPro" id="IPR029063">
    <property type="entry name" value="SAM-dependent_MTases_sf"/>
</dbReference>
<dbReference type="Pfam" id="PF01555">
    <property type="entry name" value="N6_N4_Mtase"/>
    <property type="match status" value="1"/>
</dbReference>
<evidence type="ECO:0000256" key="4">
    <source>
        <dbReference type="ARBA" id="ARBA00022679"/>
    </source>
</evidence>
<evidence type="ECO:0000256" key="1">
    <source>
        <dbReference type="ARBA" id="ARBA00010203"/>
    </source>
</evidence>
<keyword evidence="7" id="KW-0238">DNA-binding</keyword>
<dbReference type="GO" id="GO:0009307">
    <property type="term" value="P:DNA restriction-modification system"/>
    <property type="evidence" value="ECO:0007669"/>
    <property type="project" value="UniProtKB-KW"/>
</dbReference>
<comment type="catalytic activity">
    <reaction evidence="8">
        <text>a 2'-deoxycytidine in DNA + S-adenosyl-L-methionine = an N(4)-methyl-2'-deoxycytidine in DNA + S-adenosyl-L-homocysteine + H(+)</text>
        <dbReference type="Rhea" id="RHEA:16857"/>
        <dbReference type="Rhea" id="RHEA-COMP:11369"/>
        <dbReference type="Rhea" id="RHEA-COMP:13674"/>
        <dbReference type="ChEBI" id="CHEBI:15378"/>
        <dbReference type="ChEBI" id="CHEBI:57856"/>
        <dbReference type="ChEBI" id="CHEBI:59789"/>
        <dbReference type="ChEBI" id="CHEBI:85452"/>
        <dbReference type="ChEBI" id="CHEBI:137933"/>
        <dbReference type="EC" id="2.1.1.113"/>
    </reaction>
</comment>
<dbReference type="PROSITE" id="PS00093">
    <property type="entry name" value="N4_MTASE"/>
    <property type="match status" value="1"/>
</dbReference>
<dbReference type="InterPro" id="IPR002941">
    <property type="entry name" value="DNA_methylase_N4/N6"/>
</dbReference>
<evidence type="ECO:0000256" key="8">
    <source>
        <dbReference type="ARBA" id="ARBA00049120"/>
    </source>
</evidence>
<keyword evidence="4" id="KW-0808">Transferase</keyword>
<dbReference type="AlphaFoldDB" id="X1FQ71"/>